<dbReference type="GO" id="GO:0008324">
    <property type="term" value="F:monoatomic cation transmembrane transporter activity"/>
    <property type="evidence" value="ECO:0007669"/>
    <property type="project" value="InterPro"/>
</dbReference>
<name>A0AA43W4T9_9BACT</name>
<sequence length="228" mass="25219">MKYLVIGLGNLGRAIAESLTRIGNEVIGVDINPHKTEAVKHTISGAISLDTTDKDALNTLPLNEMDAIFVTFGKDFGTSIQTVALLKNLDVNKLIVRGISPIHEAVIRSIGVAEIITPEDDFAGMYASQSLLGELFKQWYRVTDTHHLYKIKAPVTFVGQTLQTIDLEENFGVRLVGIEHPKTERNLIGLKQTQYSVIDKITGDLRVEEGDLLILFGKMEVLHRLADI</sequence>
<gene>
    <name evidence="3" type="ORF">GMD92_15525</name>
</gene>
<feature type="domain" description="RCK C-terminal" evidence="1">
    <location>
        <begin position="149"/>
        <end position="227"/>
    </location>
</feature>
<dbReference type="InterPro" id="IPR006037">
    <property type="entry name" value="RCK_C"/>
</dbReference>
<dbReference type="InterPro" id="IPR036291">
    <property type="entry name" value="NAD(P)-bd_dom_sf"/>
</dbReference>
<dbReference type="SUPFAM" id="SSF116726">
    <property type="entry name" value="TrkA C-terminal domain-like"/>
    <property type="match status" value="1"/>
</dbReference>
<evidence type="ECO:0000259" key="1">
    <source>
        <dbReference type="Pfam" id="PF02080"/>
    </source>
</evidence>
<dbReference type="InterPro" id="IPR003148">
    <property type="entry name" value="RCK_N"/>
</dbReference>
<dbReference type="Pfam" id="PF02080">
    <property type="entry name" value="TrkA_C"/>
    <property type="match status" value="1"/>
</dbReference>
<reference evidence="3 4" key="1">
    <citation type="journal article" date="2019" name="Nat. Med.">
        <title>A library of human gut bacterial isolates paired with longitudinal multiomics data enables mechanistic microbiome research.</title>
        <authorList>
            <person name="Poyet M."/>
            <person name="Groussin M."/>
            <person name="Gibbons S.M."/>
            <person name="Avila-Pacheco J."/>
            <person name="Jiang X."/>
            <person name="Kearney S.M."/>
            <person name="Perrotta A.R."/>
            <person name="Berdy B."/>
            <person name="Zhao S."/>
            <person name="Lieberman T.D."/>
            <person name="Swanson P.K."/>
            <person name="Smith M."/>
            <person name="Roesemann S."/>
            <person name="Alexander J.E."/>
            <person name="Rich S.A."/>
            <person name="Livny J."/>
            <person name="Vlamakis H."/>
            <person name="Clish C."/>
            <person name="Bullock K."/>
            <person name="Deik A."/>
            <person name="Scott J."/>
            <person name="Pierce K.A."/>
            <person name="Xavier R.J."/>
            <person name="Alm E.J."/>
        </authorList>
    </citation>
    <scope>NUCLEOTIDE SEQUENCE [LARGE SCALE GENOMIC DNA]</scope>
    <source>
        <strain evidence="3 4">BIOML-A16</strain>
    </source>
</reference>
<protein>
    <submittedName>
        <fullName evidence="3">TrkA family potassium uptake protein</fullName>
    </submittedName>
</protein>
<proteinExistence type="predicted"/>
<dbReference type="Pfam" id="PF02254">
    <property type="entry name" value="TrkA_N"/>
    <property type="match status" value="1"/>
</dbReference>
<dbReference type="AlphaFoldDB" id="A0AA43W4T9"/>
<evidence type="ECO:0000313" key="4">
    <source>
        <dbReference type="Proteomes" id="UP000448908"/>
    </source>
</evidence>
<dbReference type="EMBL" id="WNDA01000027">
    <property type="protein sequence ID" value="MTU70437.1"/>
    <property type="molecule type" value="Genomic_DNA"/>
</dbReference>
<organism evidence="3 4">
    <name type="scientific">Parabacteroides merdae</name>
    <dbReference type="NCBI Taxonomy" id="46503"/>
    <lineage>
        <taxon>Bacteria</taxon>
        <taxon>Pseudomonadati</taxon>
        <taxon>Bacteroidota</taxon>
        <taxon>Bacteroidia</taxon>
        <taxon>Bacteroidales</taxon>
        <taxon>Tannerellaceae</taxon>
        <taxon>Parabacteroides</taxon>
    </lineage>
</organism>
<dbReference type="Gene3D" id="3.30.70.1450">
    <property type="entry name" value="Regulator of K+ conductance, C-terminal domain"/>
    <property type="match status" value="1"/>
</dbReference>
<dbReference type="PANTHER" id="PTHR43833:SF7">
    <property type="entry name" value="KTR SYSTEM POTASSIUM UPTAKE PROTEIN C"/>
    <property type="match status" value="1"/>
</dbReference>
<dbReference type="RefSeq" id="WP_005648702.1">
    <property type="nucleotide sequence ID" value="NZ_JAHPXH010000014.1"/>
</dbReference>
<comment type="caution">
    <text evidence="3">The sequence shown here is derived from an EMBL/GenBank/DDBJ whole genome shotgun (WGS) entry which is preliminary data.</text>
</comment>
<dbReference type="GO" id="GO:0006813">
    <property type="term" value="P:potassium ion transport"/>
    <property type="evidence" value="ECO:0007669"/>
    <property type="project" value="InterPro"/>
</dbReference>
<dbReference type="InterPro" id="IPR036721">
    <property type="entry name" value="RCK_C_sf"/>
</dbReference>
<dbReference type="Gene3D" id="3.40.50.720">
    <property type="entry name" value="NAD(P)-binding Rossmann-like Domain"/>
    <property type="match status" value="1"/>
</dbReference>
<evidence type="ECO:0000259" key="2">
    <source>
        <dbReference type="Pfam" id="PF02254"/>
    </source>
</evidence>
<dbReference type="Proteomes" id="UP000448908">
    <property type="component" value="Unassembled WGS sequence"/>
</dbReference>
<feature type="domain" description="RCK N-terminal" evidence="2">
    <location>
        <begin position="3"/>
        <end position="118"/>
    </location>
</feature>
<dbReference type="SUPFAM" id="SSF51735">
    <property type="entry name" value="NAD(P)-binding Rossmann-fold domains"/>
    <property type="match status" value="1"/>
</dbReference>
<accession>A0AA43W4T9</accession>
<evidence type="ECO:0000313" key="3">
    <source>
        <dbReference type="EMBL" id="MTU70437.1"/>
    </source>
</evidence>
<dbReference type="PANTHER" id="PTHR43833">
    <property type="entry name" value="POTASSIUM CHANNEL PROTEIN 2-RELATED-RELATED"/>
    <property type="match status" value="1"/>
</dbReference>
<dbReference type="InterPro" id="IPR050721">
    <property type="entry name" value="Trk_Ktr_HKT_K-transport"/>
</dbReference>